<dbReference type="InterPro" id="IPR013833">
    <property type="entry name" value="Cyt_c_oxidase_su3_a-hlx"/>
</dbReference>
<dbReference type="PROSITE" id="PS50253">
    <property type="entry name" value="COX3"/>
    <property type="match status" value="1"/>
</dbReference>
<evidence type="ECO:0000313" key="13">
    <source>
        <dbReference type="Proteomes" id="UP000295117"/>
    </source>
</evidence>
<evidence type="ECO:0000256" key="10">
    <source>
        <dbReference type="SAM" id="Phobius"/>
    </source>
</evidence>
<gene>
    <name evidence="12" type="primary">cyoC_1</name>
    <name evidence="12" type="ORF">DE4585_00970</name>
</gene>
<dbReference type="InterPro" id="IPR000298">
    <property type="entry name" value="Cyt_c_oxidase-like_su3"/>
</dbReference>
<comment type="similarity">
    <text evidence="2 9">Belongs to the cytochrome c oxidase subunit 3 family.</text>
</comment>
<organism evidence="12 13">
    <name type="scientific">Mycobacteroides salmoniphilum</name>
    <dbReference type="NCBI Taxonomy" id="404941"/>
    <lineage>
        <taxon>Bacteria</taxon>
        <taxon>Bacillati</taxon>
        <taxon>Actinomycetota</taxon>
        <taxon>Actinomycetes</taxon>
        <taxon>Mycobacteriales</taxon>
        <taxon>Mycobacteriaceae</taxon>
        <taxon>Mycobacteroides</taxon>
    </lineage>
</organism>
<dbReference type="InterPro" id="IPR035973">
    <property type="entry name" value="Cyt_c_oxidase_su3-like_sf"/>
</dbReference>
<dbReference type="Pfam" id="PF00510">
    <property type="entry name" value="COX3"/>
    <property type="match status" value="1"/>
</dbReference>
<feature type="domain" description="Heme-copper oxidase subunit III family profile" evidence="11">
    <location>
        <begin position="26"/>
        <end position="199"/>
    </location>
</feature>
<keyword evidence="6 10" id="KW-0472">Membrane</keyword>
<sequence>MSIETGPRTSAHRRSATGHVPGETELWIFIMGDLTVFGVFFTIWGWNYSRNQAMFELGRASMSQPIGLAETLTLITSSAAVVAALTHARWKQWSRAYGYYLTAIGFGAAFVALKIVEYARHQRAGIDPAVGEFFMYYFVFTGIHLLHVLVGLIALSAAARSMRPTAPRRYGVALLEGIGVYWHMVDVLWVVLFSLIYLI</sequence>
<comment type="subcellular location">
    <subcellularLocation>
        <location evidence="9">Cell membrane</location>
        <topology evidence="9">Multi-pass membrane protein</topology>
    </subcellularLocation>
    <subcellularLocation>
        <location evidence="1">Membrane</location>
        <topology evidence="1">Multi-pass membrane protein</topology>
    </subcellularLocation>
</comment>
<feature type="transmembrane region" description="Helical" evidence="10">
    <location>
        <begin position="66"/>
        <end position="85"/>
    </location>
</feature>
<dbReference type="PANTHER" id="PTHR11403">
    <property type="entry name" value="CYTOCHROME C OXIDASE SUBUNIT III"/>
    <property type="match status" value="1"/>
</dbReference>
<name>A0A4R8S9E8_9MYCO</name>
<comment type="catalytic activity">
    <reaction evidence="8">
        <text>4 Fe(II)-[cytochrome c] + O2 + 8 H(+)(in) = 4 Fe(III)-[cytochrome c] + 2 H2O + 4 H(+)(out)</text>
        <dbReference type="Rhea" id="RHEA:11436"/>
        <dbReference type="Rhea" id="RHEA-COMP:10350"/>
        <dbReference type="Rhea" id="RHEA-COMP:14399"/>
        <dbReference type="ChEBI" id="CHEBI:15377"/>
        <dbReference type="ChEBI" id="CHEBI:15378"/>
        <dbReference type="ChEBI" id="CHEBI:15379"/>
        <dbReference type="ChEBI" id="CHEBI:29033"/>
        <dbReference type="ChEBI" id="CHEBI:29034"/>
        <dbReference type="EC" id="7.1.1.9"/>
    </reaction>
</comment>
<dbReference type="EMBL" id="PECH01000004">
    <property type="protein sequence ID" value="TDZ85651.1"/>
    <property type="molecule type" value="Genomic_DNA"/>
</dbReference>
<dbReference type="SUPFAM" id="SSF81452">
    <property type="entry name" value="Cytochrome c oxidase subunit III-like"/>
    <property type="match status" value="1"/>
</dbReference>
<feature type="transmembrane region" description="Helical" evidence="10">
    <location>
        <begin position="26"/>
        <end position="46"/>
    </location>
</feature>
<keyword evidence="4 9" id="KW-0812">Transmembrane</keyword>
<dbReference type="GO" id="GO:0005886">
    <property type="term" value="C:plasma membrane"/>
    <property type="evidence" value="ECO:0007669"/>
    <property type="project" value="UniProtKB-SubCell"/>
</dbReference>
<evidence type="ECO:0000256" key="7">
    <source>
        <dbReference type="ARBA" id="ARBA00031400"/>
    </source>
</evidence>
<accession>A0A4R8S9E8</accession>
<feature type="transmembrane region" description="Helical" evidence="10">
    <location>
        <begin position="136"/>
        <end position="159"/>
    </location>
</feature>
<dbReference type="Gene3D" id="1.20.120.80">
    <property type="entry name" value="Cytochrome c oxidase, subunit III, four-helix bundle"/>
    <property type="match status" value="1"/>
</dbReference>
<dbReference type="RefSeq" id="WP_191988997.1">
    <property type="nucleotide sequence ID" value="NZ_PECH01000004.1"/>
</dbReference>
<keyword evidence="5 10" id="KW-1133">Transmembrane helix</keyword>
<evidence type="ECO:0000256" key="2">
    <source>
        <dbReference type="ARBA" id="ARBA00010581"/>
    </source>
</evidence>
<evidence type="ECO:0000256" key="1">
    <source>
        <dbReference type="ARBA" id="ARBA00004141"/>
    </source>
</evidence>
<evidence type="ECO:0000256" key="9">
    <source>
        <dbReference type="RuleBase" id="RU003376"/>
    </source>
</evidence>
<evidence type="ECO:0000313" key="12">
    <source>
        <dbReference type="EMBL" id="TDZ85651.1"/>
    </source>
</evidence>
<dbReference type="PANTHER" id="PTHR11403:SF6">
    <property type="entry name" value="NITRIC OXIDE REDUCTASE SUBUNIT E"/>
    <property type="match status" value="1"/>
</dbReference>
<dbReference type="InterPro" id="IPR024791">
    <property type="entry name" value="Cyt_c/ubiquinol_Oxase_su3"/>
</dbReference>
<evidence type="ECO:0000256" key="5">
    <source>
        <dbReference type="ARBA" id="ARBA00022989"/>
    </source>
</evidence>
<evidence type="ECO:0000259" key="11">
    <source>
        <dbReference type="PROSITE" id="PS50253"/>
    </source>
</evidence>
<protein>
    <recommendedName>
        <fullName evidence="3">Probable cytochrome c oxidase subunit 3</fullName>
    </recommendedName>
    <alternativeName>
        <fullName evidence="7">Cytochrome aa3 subunit 3</fullName>
    </alternativeName>
</protein>
<dbReference type="GO" id="GO:0004129">
    <property type="term" value="F:cytochrome-c oxidase activity"/>
    <property type="evidence" value="ECO:0007669"/>
    <property type="project" value="UniProtKB-EC"/>
</dbReference>
<evidence type="ECO:0000256" key="3">
    <source>
        <dbReference type="ARBA" id="ARBA00022347"/>
    </source>
</evidence>
<evidence type="ECO:0000256" key="8">
    <source>
        <dbReference type="ARBA" id="ARBA00047816"/>
    </source>
</evidence>
<dbReference type="AlphaFoldDB" id="A0A4R8S9E8"/>
<evidence type="ECO:0000256" key="6">
    <source>
        <dbReference type="ARBA" id="ARBA00023136"/>
    </source>
</evidence>
<feature type="transmembrane region" description="Helical" evidence="10">
    <location>
        <begin position="97"/>
        <end position="116"/>
    </location>
</feature>
<feature type="transmembrane region" description="Helical" evidence="10">
    <location>
        <begin position="179"/>
        <end position="198"/>
    </location>
</feature>
<comment type="caution">
    <text evidence="12">The sequence shown here is derived from an EMBL/GenBank/DDBJ whole genome shotgun (WGS) entry which is preliminary data.</text>
</comment>
<dbReference type="GO" id="GO:0019646">
    <property type="term" value="P:aerobic electron transport chain"/>
    <property type="evidence" value="ECO:0007669"/>
    <property type="project" value="InterPro"/>
</dbReference>
<proteinExistence type="inferred from homology"/>
<evidence type="ECO:0000256" key="4">
    <source>
        <dbReference type="ARBA" id="ARBA00022692"/>
    </source>
</evidence>
<reference evidence="12 13" key="1">
    <citation type="journal article" date="2019" name="Sci. Rep.">
        <title>Extended insight into the Mycobacterium chelonae-abscessus complex through whole genome sequencing of Mycobacterium salmoniphilum outbreak and Mycobacterium salmoniphilum-like strains.</title>
        <authorList>
            <person name="Behra P.R.K."/>
            <person name="Das S."/>
            <person name="Pettersson B.M.F."/>
            <person name="Shirreff L."/>
            <person name="DuCote T."/>
            <person name="Jacobsson K.G."/>
            <person name="Ennis D.G."/>
            <person name="Kirsebom L.A."/>
        </authorList>
    </citation>
    <scope>NUCLEOTIDE SEQUENCE [LARGE SCALE GENOMIC DNA]</scope>
    <source>
        <strain evidence="12 13">DE 4585</strain>
    </source>
</reference>
<dbReference type="Proteomes" id="UP000295117">
    <property type="component" value="Unassembled WGS sequence"/>
</dbReference>